<name>A0A2V3J030_9FLOR</name>
<proteinExistence type="predicted"/>
<reference evidence="1 2" key="1">
    <citation type="journal article" date="2018" name="Mol. Biol. Evol.">
        <title>Analysis of the draft genome of the red seaweed Gracilariopsis chorda provides insights into genome size evolution in Rhodophyta.</title>
        <authorList>
            <person name="Lee J."/>
            <person name="Yang E.C."/>
            <person name="Graf L."/>
            <person name="Yang J.H."/>
            <person name="Qiu H."/>
            <person name="Zel Zion U."/>
            <person name="Chan C.X."/>
            <person name="Stephens T.G."/>
            <person name="Weber A.P.M."/>
            <person name="Boo G.H."/>
            <person name="Boo S.M."/>
            <person name="Kim K.M."/>
            <person name="Shin Y."/>
            <person name="Jung M."/>
            <person name="Lee S.J."/>
            <person name="Yim H.S."/>
            <person name="Lee J.H."/>
            <person name="Bhattacharya D."/>
            <person name="Yoon H.S."/>
        </authorList>
    </citation>
    <scope>NUCLEOTIDE SEQUENCE [LARGE SCALE GENOMIC DNA]</scope>
    <source>
        <strain evidence="1 2">SKKU-2015</strain>
        <tissue evidence="1">Whole body</tissue>
    </source>
</reference>
<evidence type="ECO:0000313" key="1">
    <source>
        <dbReference type="EMBL" id="PXF47685.1"/>
    </source>
</evidence>
<dbReference type="Proteomes" id="UP000247409">
    <property type="component" value="Unassembled WGS sequence"/>
</dbReference>
<dbReference type="EMBL" id="NBIV01000021">
    <property type="protein sequence ID" value="PXF47685.1"/>
    <property type="molecule type" value="Genomic_DNA"/>
</dbReference>
<gene>
    <name evidence="1" type="ORF">BWQ96_02547</name>
</gene>
<accession>A0A2V3J030</accession>
<comment type="caution">
    <text evidence="1">The sequence shown here is derived from an EMBL/GenBank/DDBJ whole genome shotgun (WGS) entry which is preliminary data.</text>
</comment>
<organism evidence="1 2">
    <name type="scientific">Gracilariopsis chorda</name>
    <dbReference type="NCBI Taxonomy" id="448386"/>
    <lineage>
        <taxon>Eukaryota</taxon>
        <taxon>Rhodophyta</taxon>
        <taxon>Florideophyceae</taxon>
        <taxon>Rhodymeniophycidae</taxon>
        <taxon>Gracilariales</taxon>
        <taxon>Gracilariaceae</taxon>
        <taxon>Gracilariopsis</taxon>
    </lineage>
</organism>
<sequence>MPWNNFSKVLCSTFIAGQMDTQEQNTKRIGVPHLHYSLFVVVMRLGIDVKLHKTSAALRQRDQTGQEPAPRGLAYTLITSPQSASPVTYAHKRWSHSCGVSCMFKRDSSSLGMAFSMSQSGKHGHMGFPQSP</sequence>
<keyword evidence="2" id="KW-1185">Reference proteome</keyword>
<evidence type="ECO:0000313" key="2">
    <source>
        <dbReference type="Proteomes" id="UP000247409"/>
    </source>
</evidence>
<dbReference type="AlphaFoldDB" id="A0A2V3J030"/>
<protein>
    <submittedName>
        <fullName evidence="1">Uncharacterized protein</fullName>
    </submittedName>
</protein>